<accession>A0A0F9N9G8</accession>
<gene>
    <name evidence="1" type="ORF">LCGC14_0978470</name>
</gene>
<organism evidence="1">
    <name type="scientific">marine sediment metagenome</name>
    <dbReference type="NCBI Taxonomy" id="412755"/>
    <lineage>
        <taxon>unclassified sequences</taxon>
        <taxon>metagenomes</taxon>
        <taxon>ecological metagenomes</taxon>
    </lineage>
</organism>
<dbReference type="AlphaFoldDB" id="A0A0F9N9G8"/>
<name>A0A0F9N9G8_9ZZZZ</name>
<comment type="caution">
    <text evidence="1">The sequence shown here is derived from an EMBL/GenBank/DDBJ whole genome shotgun (WGS) entry which is preliminary data.</text>
</comment>
<dbReference type="EMBL" id="LAZR01003640">
    <property type="protein sequence ID" value="KKN16175.1"/>
    <property type="molecule type" value="Genomic_DNA"/>
</dbReference>
<evidence type="ECO:0000313" key="1">
    <source>
        <dbReference type="EMBL" id="KKN16175.1"/>
    </source>
</evidence>
<proteinExistence type="predicted"/>
<sequence>MTDPIANTPMDEKRKIVLKAREKYIKTGTTKNITLAVLNYLRHDATEAEQAAWHAGITETQQLRTILQKHRPRCPTCETELGVKFNVKNSEGVLFKSALECKVCDTIFYLNKTPGELADDIQNGN</sequence>
<reference evidence="1" key="1">
    <citation type="journal article" date="2015" name="Nature">
        <title>Complex archaea that bridge the gap between prokaryotes and eukaryotes.</title>
        <authorList>
            <person name="Spang A."/>
            <person name="Saw J.H."/>
            <person name="Jorgensen S.L."/>
            <person name="Zaremba-Niedzwiedzka K."/>
            <person name="Martijn J."/>
            <person name="Lind A.E."/>
            <person name="van Eijk R."/>
            <person name="Schleper C."/>
            <person name="Guy L."/>
            <person name="Ettema T.J."/>
        </authorList>
    </citation>
    <scope>NUCLEOTIDE SEQUENCE</scope>
</reference>
<protein>
    <submittedName>
        <fullName evidence="1">Uncharacterized protein</fullName>
    </submittedName>
</protein>